<keyword evidence="3" id="KW-1185">Reference proteome</keyword>
<dbReference type="AlphaFoldDB" id="A0AAW3JTF9"/>
<dbReference type="Pfam" id="PF12728">
    <property type="entry name" value="HTH_17"/>
    <property type="match status" value="1"/>
</dbReference>
<dbReference type="NCBIfam" id="TIGR01764">
    <property type="entry name" value="excise"/>
    <property type="match status" value="1"/>
</dbReference>
<gene>
    <name evidence="2" type="ORF">APZ18_02510</name>
</gene>
<feature type="domain" description="Helix-turn-helix" evidence="1">
    <location>
        <begin position="7"/>
        <end position="56"/>
    </location>
</feature>
<dbReference type="InterPro" id="IPR010093">
    <property type="entry name" value="SinI_DNA-bd"/>
</dbReference>
<organism evidence="2 3">
    <name type="scientific">Butyribacter intestini</name>
    <dbReference type="NCBI Taxonomy" id="1703332"/>
    <lineage>
        <taxon>Bacteria</taxon>
        <taxon>Bacillati</taxon>
        <taxon>Bacillota</taxon>
        <taxon>Clostridia</taxon>
        <taxon>Lachnospirales</taxon>
        <taxon>Lachnospiraceae</taxon>
        <taxon>Butyribacter</taxon>
    </lineage>
</organism>
<evidence type="ECO:0000313" key="2">
    <source>
        <dbReference type="EMBL" id="KQC86086.1"/>
    </source>
</evidence>
<evidence type="ECO:0000259" key="1">
    <source>
        <dbReference type="Pfam" id="PF12728"/>
    </source>
</evidence>
<reference evidence="2 3" key="1">
    <citation type="submission" date="2015-10" db="EMBL/GenBank/DDBJ databases">
        <title>Butyribacter intestini gen. nov., sp. nov., a butyric acid-producing bacterium of the family Lachnospiraceae isolated from the human faeces.</title>
        <authorList>
            <person name="Zou Y."/>
            <person name="Xue W."/>
            <person name="Luo G."/>
            <person name="Lv M."/>
        </authorList>
    </citation>
    <scope>NUCLEOTIDE SEQUENCE [LARGE SCALE GENOMIC DNA]</scope>
    <source>
        <strain evidence="2 3">TF01-11</strain>
    </source>
</reference>
<evidence type="ECO:0000313" key="3">
    <source>
        <dbReference type="Proteomes" id="UP000050833"/>
    </source>
</evidence>
<proteinExistence type="predicted"/>
<comment type="caution">
    <text evidence="2">The sequence shown here is derived from an EMBL/GenBank/DDBJ whole genome shotgun (WGS) entry which is preliminary data.</text>
</comment>
<sequence>MEEMESYLTPKDIMEHLQLGKDKVYLLCALKGFPAIKFGSTYRIDKSKYRKWLEEHEGMKVSL</sequence>
<accession>A0AAW3JTF9</accession>
<name>A0AAW3JTF9_9FIRM</name>
<dbReference type="Proteomes" id="UP000050833">
    <property type="component" value="Unassembled WGS sequence"/>
</dbReference>
<dbReference type="RefSeq" id="WP_055941312.1">
    <property type="nucleotide sequence ID" value="NZ_JAQDDZ010000003.1"/>
</dbReference>
<dbReference type="EMBL" id="LLKB01000001">
    <property type="protein sequence ID" value="KQC86086.1"/>
    <property type="molecule type" value="Genomic_DNA"/>
</dbReference>
<protein>
    <recommendedName>
        <fullName evidence="1">Helix-turn-helix domain-containing protein</fullName>
    </recommendedName>
</protein>
<dbReference type="GO" id="GO:0003677">
    <property type="term" value="F:DNA binding"/>
    <property type="evidence" value="ECO:0007669"/>
    <property type="project" value="InterPro"/>
</dbReference>
<dbReference type="InterPro" id="IPR041657">
    <property type="entry name" value="HTH_17"/>
</dbReference>